<feature type="binding site" evidence="10">
    <location>
        <position position="369"/>
    </location>
    <ligand>
        <name>FAD</name>
        <dbReference type="ChEBI" id="CHEBI:57692"/>
    </ligand>
</feature>
<evidence type="ECO:0000256" key="2">
    <source>
        <dbReference type="ARBA" id="ARBA00012608"/>
    </source>
</evidence>
<comment type="miscellaneous">
    <text evidence="12">The active site is a redox-active disulfide bond.</text>
</comment>
<dbReference type="InterPro" id="IPR016156">
    <property type="entry name" value="FAD/NAD-linked_Rdtase_dimer_sf"/>
</dbReference>
<feature type="binding site" evidence="10">
    <location>
        <begin position="235"/>
        <end position="242"/>
    </location>
    <ligand>
        <name>NAD(+)</name>
        <dbReference type="ChEBI" id="CHEBI:57540"/>
    </ligand>
</feature>
<keyword evidence="6 10" id="KW-0520">NAD</keyword>
<comment type="cofactor">
    <cofactor evidence="10 12">
        <name>FAD</name>
        <dbReference type="ChEBI" id="CHEBI:57692"/>
    </cofactor>
    <text evidence="10 12">Binds 1 FAD per subunit.</text>
</comment>
<dbReference type="InterPro" id="IPR036188">
    <property type="entry name" value="FAD/NAD-bd_sf"/>
</dbReference>
<dbReference type="InterPro" id="IPR001100">
    <property type="entry name" value="Pyr_nuc-diS_OxRdtase"/>
</dbReference>
<sequence>AQGGHQASSYVCHFPIAQFHPDPNPRADPEISRLPTVVAPSAIARWSKRGYASEAEEKDLVIIGGGVAGYVAAIKAGQEGLKVTCIEKRGTLGGTCLNVGCIPSKALLNNSHLYHQILHDTKGRGIEVGDVKLNLGQMMKAKDTAVSGLTKGIEFLFKKNNVEYIKGTAAFTGEHEVKVNLSEGGEQTVTAKNIIIATGSEATPFPGLEIDEKRIITSTGAIALEKVPESMVVIGGGIIGLEMGSVWSRLGAKVTVVEFLGQIGGPGMDAEISKAAQKTLKKQGIEFKLNTKVLGGDTSGEKIKLDVEAAKGGKAETLDADVVLVAIGRRPYTAGLGLENIGLETDDKGRLVIDSEYRTKIPHIRVIGDCTFGPMLAHKAEEEGVAAIEYIKKGYGHVNYGAIPSVMYTHPEVAWVGQNEQEVKASGVKYKVGTFPFSANSRAKTNLDSEGLVKIIADAETDRILGVHIIGPSAGELIAEGTLAIEYGASSEDIGRTSHAHPTLSEAFKEAAMATYGKAIHY</sequence>
<name>A0A8H8S9A8_9HELO</name>
<dbReference type="FunFam" id="3.30.390.30:FF:000001">
    <property type="entry name" value="Dihydrolipoyl dehydrogenase"/>
    <property type="match status" value="1"/>
</dbReference>
<dbReference type="InterPro" id="IPR012999">
    <property type="entry name" value="Pyr_OxRdtase_I_AS"/>
</dbReference>
<feature type="active site" description="Proton acceptor" evidence="9">
    <location>
        <position position="501"/>
    </location>
</feature>
<dbReference type="AlphaFoldDB" id="A0A8H8S9A8"/>
<dbReference type="EMBL" id="QGMI01000019">
    <property type="protein sequence ID" value="TVY49226.1"/>
    <property type="molecule type" value="Genomic_DNA"/>
</dbReference>
<protein>
    <recommendedName>
        <fullName evidence="2 12">Dihydrolipoyl dehydrogenase</fullName>
        <ecNumber evidence="2 12">1.8.1.4</ecNumber>
    </recommendedName>
</protein>
<evidence type="ECO:0000256" key="11">
    <source>
        <dbReference type="PIRSR" id="PIRSR000350-4"/>
    </source>
</evidence>
<dbReference type="Gene3D" id="3.30.390.30">
    <property type="match status" value="1"/>
</dbReference>
<feature type="binding site" evidence="10">
    <location>
        <begin position="375"/>
        <end position="378"/>
    </location>
    <ligand>
        <name>FAD</name>
        <dbReference type="ChEBI" id="CHEBI:57692"/>
    </ligand>
</feature>
<dbReference type="InterPro" id="IPR050151">
    <property type="entry name" value="Class-I_Pyr_Nuc-Dis_Oxidored"/>
</dbReference>
<dbReference type="PRINTS" id="PR00411">
    <property type="entry name" value="PNDRDTASEI"/>
</dbReference>
<dbReference type="Proteomes" id="UP000443090">
    <property type="component" value="Unassembled WGS sequence"/>
</dbReference>
<feature type="binding site" evidence="10">
    <location>
        <position position="328"/>
    </location>
    <ligand>
        <name>NAD(+)</name>
        <dbReference type="ChEBI" id="CHEBI:57540"/>
    </ligand>
</feature>
<dbReference type="PANTHER" id="PTHR22912:SF151">
    <property type="entry name" value="DIHYDROLIPOYL DEHYDROGENASE, MITOCHONDRIAL"/>
    <property type="match status" value="1"/>
</dbReference>
<comment type="similarity">
    <text evidence="1 12">Belongs to the class-I pyridine nucleotide-disulfide oxidoreductase family.</text>
</comment>
<dbReference type="NCBIfam" id="TIGR01350">
    <property type="entry name" value="lipoamide_DH"/>
    <property type="match status" value="1"/>
</dbReference>
<dbReference type="GO" id="GO:0045333">
    <property type="term" value="P:cellular respiration"/>
    <property type="evidence" value="ECO:0007669"/>
    <property type="project" value="UniProtKB-ARBA"/>
</dbReference>
<evidence type="ECO:0000259" key="14">
    <source>
        <dbReference type="Pfam" id="PF07992"/>
    </source>
</evidence>
<dbReference type="PRINTS" id="PR00368">
    <property type="entry name" value="FADPNR"/>
</dbReference>
<feature type="domain" description="Pyridine nucleotide-disulphide oxidoreductase dimerisation" evidence="13">
    <location>
        <begin position="403"/>
        <end position="512"/>
    </location>
</feature>
<dbReference type="InterPro" id="IPR004099">
    <property type="entry name" value="Pyr_nucl-diS_OxRdtase_dimer"/>
</dbReference>
<dbReference type="Pfam" id="PF07992">
    <property type="entry name" value="Pyr_redox_2"/>
    <property type="match status" value="1"/>
</dbReference>
<keyword evidence="8 12" id="KW-0676">Redox-active center</keyword>
<keyword evidence="3 12" id="KW-0285">Flavoprotein</keyword>
<evidence type="ECO:0000256" key="10">
    <source>
        <dbReference type="PIRSR" id="PIRSR000350-3"/>
    </source>
</evidence>
<keyword evidence="5 12" id="KW-0560">Oxidoreductase</keyword>
<evidence type="ECO:0000313" key="15">
    <source>
        <dbReference type="EMBL" id="TVY49226.1"/>
    </source>
</evidence>
<dbReference type="OrthoDB" id="361797at2759"/>
<evidence type="ECO:0000256" key="1">
    <source>
        <dbReference type="ARBA" id="ARBA00007532"/>
    </source>
</evidence>
<comment type="caution">
    <text evidence="15">The sequence shown here is derived from an EMBL/GenBank/DDBJ whole genome shotgun (WGS) entry which is preliminary data.</text>
</comment>
<gene>
    <name evidence="15" type="primary">dld1</name>
    <name evidence="15" type="ORF">LOCC1_G000658</name>
</gene>
<evidence type="ECO:0000256" key="12">
    <source>
        <dbReference type="RuleBase" id="RU003692"/>
    </source>
</evidence>
<dbReference type="GO" id="GO:0006103">
    <property type="term" value="P:2-oxoglutarate metabolic process"/>
    <property type="evidence" value="ECO:0007669"/>
    <property type="project" value="TreeGrafter"/>
</dbReference>
<keyword evidence="16" id="KW-1185">Reference proteome</keyword>
<dbReference type="GO" id="GO:0045254">
    <property type="term" value="C:pyruvate dehydrogenase complex"/>
    <property type="evidence" value="ECO:0007669"/>
    <property type="project" value="UniProtKB-ARBA"/>
</dbReference>
<dbReference type="PIRSF" id="PIRSF000350">
    <property type="entry name" value="Mercury_reductase_MerA"/>
    <property type="match status" value="1"/>
</dbReference>
<keyword evidence="4 10" id="KW-0274">FAD</keyword>
<keyword evidence="10" id="KW-0547">Nucleotide-binding</keyword>
<dbReference type="GO" id="GO:0005759">
    <property type="term" value="C:mitochondrial matrix"/>
    <property type="evidence" value="ECO:0007669"/>
    <property type="project" value="UniProtKB-ARBA"/>
</dbReference>
<evidence type="ECO:0000256" key="8">
    <source>
        <dbReference type="ARBA" id="ARBA00023284"/>
    </source>
</evidence>
<feature type="binding site" evidence="10">
    <location>
        <position position="258"/>
    </location>
    <ligand>
        <name>NAD(+)</name>
        <dbReference type="ChEBI" id="CHEBI:57540"/>
    </ligand>
</feature>
<evidence type="ECO:0000256" key="3">
    <source>
        <dbReference type="ARBA" id="ARBA00022630"/>
    </source>
</evidence>
<dbReference type="FunFam" id="3.50.50.60:FF:000025">
    <property type="entry name" value="Dihydrolipoyl dehydrogenase"/>
    <property type="match status" value="1"/>
</dbReference>
<evidence type="ECO:0000256" key="7">
    <source>
        <dbReference type="ARBA" id="ARBA00023157"/>
    </source>
</evidence>
<keyword evidence="7" id="KW-1015">Disulfide bond</keyword>
<dbReference type="PANTHER" id="PTHR22912">
    <property type="entry name" value="DISULFIDE OXIDOREDUCTASE"/>
    <property type="match status" value="1"/>
</dbReference>
<dbReference type="Pfam" id="PF02852">
    <property type="entry name" value="Pyr_redox_dim"/>
    <property type="match status" value="1"/>
</dbReference>
<dbReference type="InterPro" id="IPR023753">
    <property type="entry name" value="FAD/NAD-binding_dom"/>
</dbReference>
<organism evidence="15 16">
    <name type="scientific">Lachnellula occidentalis</name>
    <dbReference type="NCBI Taxonomy" id="215460"/>
    <lineage>
        <taxon>Eukaryota</taxon>
        <taxon>Fungi</taxon>
        <taxon>Dikarya</taxon>
        <taxon>Ascomycota</taxon>
        <taxon>Pezizomycotina</taxon>
        <taxon>Leotiomycetes</taxon>
        <taxon>Helotiales</taxon>
        <taxon>Lachnaceae</taxon>
        <taxon>Lachnellula</taxon>
    </lineage>
</organism>
<feature type="binding site" evidence="10">
    <location>
        <begin position="198"/>
        <end position="200"/>
    </location>
    <ligand>
        <name>FAD</name>
        <dbReference type="ChEBI" id="CHEBI:57692"/>
    </ligand>
</feature>
<evidence type="ECO:0000256" key="9">
    <source>
        <dbReference type="PIRSR" id="PIRSR000350-2"/>
    </source>
</evidence>
<comment type="catalytic activity">
    <reaction evidence="12">
        <text>N(6)-[(R)-dihydrolipoyl]-L-lysyl-[protein] + NAD(+) = N(6)-[(R)-lipoyl]-L-lysyl-[protein] + NADH + H(+)</text>
        <dbReference type="Rhea" id="RHEA:15045"/>
        <dbReference type="Rhea" id="RHEA-COMP:10474"/>
        <dbReference type="Rhea" id="RHEA-COMP:10475"/>
        <dbReference type="ChEBI" id="CHEBI:15378"/>
        <dbReference type="ChEBI" id="CHEBI:57540"/>
        <dbReference type="ChEBI" id="CHEBI:57945"/>
        <dbReference type="ChEBI" id="CHEBI:83099"/>
        <dbReference type="ChEBI" id="CHEBI:83100"/>
        <dbReference type="EC" id="1.8.1.4"/>
    </reaction>
</comment>
<evidence type="ECO:0000256" key="4">
    <source>
        <dbReference type="ARBA" id="ARBA00022827"/>
    </source>
</evidence>
<dbReference type="GO" id="GO:0045252">
    <property type="term" value="C:oxoglutarate dehydrogenase complex"/>
    <property type="evidence" value="ECO:0007669"/>
    <property type="project" value="TreeGrafter"/>
</dbReference>
<feature type="non-terminal residue" evidence="15">
    <location>
        <position position="522"/>
    </location>
</feature>
<dbReference type="InterPro" id="IPR006258">
    <property type="entry name" value="Lipoamide_DH"/>
</dbReference>
<feature type="disulfide bond" description="Redox-active" evidence="11">
    <location>
        <begin position="96"/>
        <end position="101"/>
    </location>
</feature>
<dbReference type="GO" id="GO:0050660">
    <property type="term" value="F:flavin adenine dinucleotide binding"/>
    <property type="evidence" value="ECO:0007669"/>
    <property type="project" value="InterPro"/>
</dbReference>
<proteinExistence type="inferred from homology"/>
<reference evidence="15 16" key="1">
    <citation type="submission" date="2018-05" db="EMBL/GenBank/DDBJ databases">
        <title>Genome sequencing and assembly of the regulated plant pathogen Lachnellula willkommii and related sister species for the development of diagnostic species identification markers.</title>
        <authorList>
            <person name="Giroux E."/>
            <person name="Bilodeau G."/>
        </authorList>
    </citation>
    <scope>NUCLEOTIDE SEQUENCE [LARGE SCALE GENOMIC DNA]</scope>
    <source>
        <strain evidence="15 16">CBS 160.35</strain>
    </source>
</reference>
<evidence type="ECO:0000256" key="6">
    <source>
        <dbReference type="ARBA" id="ARBA00023027"/>
    </source>
</evidence>
<feature type="binding site" evidence="10">
    <location>
        <position position="105"/>
    </location>
    <ligand>
        <name>FAD</name>
        <dbReference type="ChEBI" id="CHEBI:57692"/>
    </ligand>
</feature>
<dbReference type="PROSITE" id="PS00076">
    <property type="entry name" value="PYRIDINE_REDOX_1"/>
    <property type="match status" value="1"/>
</dbReference>
<evidence type="ECO:0000259" key="13">
    <source>
        <dbReference type="Pfam" id="PF02852"/>
    </source>
</evidence>
<evidence type="ECO:0000256" key="5">
    <source>
        <dbReference type="ARBA" id="ARBA00023002"/>
    </source>
</evidence>
<feature type="domain" description="FAD/NAD(P)-binding" evidence="14">
    <location>
        <begin position="58"/>
        <end position="384"/>
    </location>
</feature>
<accession>A0A8H8S9A8</accession>
<dbReference type="SUPFAM" id="SSF51905">
    <property type="entry name" value="FAD/NAD(P)-binding domain"/>
    <property type="match status" value="1"/>
</dbReference>
<evidence type="ECO:0000313" key="16">
    <source>
        <dbReference type="Proteomes" id="UP000443090"/>
    </source>
</evidence>
<dbReference type="GO" id="GO:0004148">
    <property type="term" value="F:dihydrolipoyl dehydrogenase (NADH) activity"/>
    <property type="evidence" value="ECO:0007669"/>
    <property type="project" value="UniProtKB-EC"/>
</dbReference>
<dbReference type="EC" id="1.8.1.4" evidence="2 12"/>
<dbReference type="SUPFAM" id="SSF55424">
    <property type="entry name" value="FAD/NAD-linked reductases, dimerisation (C-terminal) domain"/>
    <property type="match status" value="1"/>
</dbReference>
<dbReference type="Gene3D" id="3.50.50.60">
    <property type="entry name" value="FAD/NAD(P)-binding domain"/>
    <property type="match status" value="2"/>
</dbReference>